<reference evidence="3" key="1">
    <citation type="submission" date="2020-09" db="EMBL/GenBank/DDBJ databases">
        <title>A novel bacterium of genus Bacillus, isolated from South China Sea.</title>
        <authorList>
            <person name="Huang H."/>
            <person name="Mo K."/>
            <person name="Hu Y."/>
        </authorList>
    </citation>
    <scope>NUCLEOTIDE SEQUENCE</scope>
    <source>
        <strain evidence="3">IB182487</strain>
    </source>
</reference>
<evidence type="ECO:0000313" key="4">
    <source>
        <dbReference type="Proteomes" id="UP000626844"/>
    </source>
</evidence>
<sequence>MKFTGIVRKIDEVGRIVVPKEILRTLNIRVKDPLEIYVDGGHIILSKYHAYQACHLTGEVSEQNIVLSGGKLVLSPEAAKRLVVELKKYLNTKR</sequence>
<dbReference type="NCBIfam" id="TIGR01439">
    <property type="entry name" value="lp_hng_hel_AbrB"/>
    <property type="match status" value="1"/>
</dbReference>
<dbReference type="GO" id="GO:0003677">
    <property type="term" value="F:DNA binding"/>
    <property type="evidence" value="ECO:0007669"/>
    <property type="project" value="UniProtKB-UniRule"/>
</dbReference>
<dbReference type="InterPro" id="IPR040678">
    <property type="entry name" value="AbrB_C"/>
</dbReference>
<dbReference type="RefSeq" id="WP_191160974.1">
    <property type="nucleotide sequence ID" value="NZ_JACXAI010000034.1"/>
</dbReference>
<dbReference type="SUPFAM" id="SSF89447">
    <property type="entry name" value="AbrB/MazE/MraZ-like"/>
    <property type="match status" value="1"/>
</dbReference>
<dbReference type="InterPro" id="IPR007159">
    <property type="entry name" value="SpoVT-AbrB_dom"/>
</dbReference>
<dbReference type="Pfam" id="PF18277">
    <property type="entry name" value="AbrB_C"/>
    <property type="match status" value="1"/>
</dbReference>
<feature type="domain" description="SpoVT-AbrB" evidence="2">
    <location>
        <begin position="5"/>
        <end position="50"/>
    </location>
</feature>
<evidence type="ECO:0000259" key="2">
    <source>
        <dbReference type="PROSITE" id="PS51740"/>
    </source>
</evidence>
<name>A0A926RYZ9_9BACI</name>
<dbReference type="Proteomes" id="UP000626844">
    <property type="component" value="Unassembled WGS sequence"/>
</dbReference>
<dbReference type="InterPro" id="IPR037914">
    <property type="entry name" value="SpoVT-AbrB_sf"/>
</dbReference>
<accession>A0A926RYZ9</accession>
<comment type="caution">
    <text evidence="3">The sequence shown here is derived from an EMBL/GenBank/DDBJ whole genome shotgun (WGS) entry which is preliminary data.</text>
</comment>
<evidence type="ECO:0000256" key="1">
    <source>
        <dbReference type="PROSITE-ProRule" id="PRU01076"/>
    </source>
</evidence>
<dbReference type="InterPro" id="IPR052731">
    <property type="entry name" value="B_subtilis_Trans_State_Reg"/>
</dbReference>
<dbReference type="PROSITE" id="PS51740">
    <property type="entry name" value="SPOVT_ABRB"/>
    <property type="match status" value="1"/>
</dbReference>
<dbReference type="PANTHER" id="PTHR36432:SF4">
    <property type="entry name" value="TRANSITION STATE REGULATOR ABH-RELATED"/>
    <property type="match status" value="1"/>
</dbReference>
<dbReference type="EMBL" id="JACXAI010000034">
    <property type="protein sequence ID" value="MBD1382606.1"/>
    <property type="molecule type" value="Genomic_DNA"/>
</dbReference>
<evidence type="ECO:0000313" key="3">
    <source>
        <dbReference type="EMBL" id="MBD1382606.1"/>
    </source>
</evidence>
<dbReference type="Pfam" id="PF04014">
    <property type="entry name" value="MazE_antitoxin"/>
    <property type="match status" value="1"/>
</dbReference>
<organism evidence="3 4">
    <name type="scientific">Metabacillus arenae</name>
    <dbReference type="NCBI Taxonomy" id="2771434"/>
    <lineage>
        <taxon>Bacteria</taxon>
        <taxon>Bacillati</taxon>
        <taxon>Bacillota</taxon>
        <taxon>Bacilli</taxon>
        <taxon>Bacillales</taxon>
        <taxon>Bacillaceae</taxon>
        <taxon>Metabacillus</taxon>
    </lineage>
</organism>
<keyword evidence="4" id="KW-1185">Reference proteome</keyword>
<dbReference type="PANTHER" id="PTHR36432">
    <property type="match status" value="1"/>
</dbReference>
<dbReference type="SMART" id="SM00966">
    <property type="entry name" value="SpoVT_AbrB"/>
    <property type="match status" value="1"/>
</dbReference>
<dbReference type="AlphaFoldDB" id="A0A926RYZ9"/>
<dbReference type="Gene3D" id="2.10.260.10">
    <property type="match status" value="1"/>
</dbReference>
<protein>
    <submittedName>
        <fullName evidence="3">AbrB/MazE/SpoVT family DNA-binding domain-containing protein</fullName>
    </submittedName>
</protein>
<gene>
    <name evidence="3" type="ORF">IC621_20595</name>
</gene>
<proteinExistence type="predicted"/>
<keyword evidence="1 3" id="KW-0238">DNA-binding</keyword>